<dbReference type="InterPro" id="IPR019981">
    <property type="entry name" value="Ribosomal_uS11_bac-type"/>
</dbReference>
<dbReference type="SUPFAM" id="SSF53137">
    <property type="entry name" value="Translational machinery components"/>
    <property type="match status" value="1"/>
</dbReference>
<dbReference type="InterPro" id="IPR018102">
    <property type="entry name" value="Ribosomal_uS11_CS"/>
</dbReference>
<dbReference type="InterPro" id="IPR036967">
    <property type="entry name" value="Ribosomal_uS11_sf"/>
</dbReference>
<dbReference type="PATRIC" id="fig|1618434.3.peg.173"/>
<proteinExistence type="inferred from homology"/>
<evidence type="ECO:0000256" key="7">
    <source>
        <dbReference type="HAMAP-Rule" id="MF_01310"/>
    </source>
</evidence>
<gene>
    <name evidence="7" type="primary">rpsK</name>
    <name evidence="9" type="ORF">UR52_C0002G0052</name>
</gene>
<dbReference type="Proteomes" id="UP000034176">
    <property type="component" value="Unassembled WGS sequence"/>
</dbReference>
<reference evidence="9 10" key="1">
    <citation type="journal article" date="2015" name="Nature">
        <title>rRNA introns, odd ribosomes, and small enigmatic genomes across a large radiation of phyla.</title>
        <authorList>
            <person name="Brown C.T."/>
            <person name="Hug L.A."/>
            <person name="Thomas B.C."/>
            <person name="Sharon I."/>
            <person name="Castelle C.J."/>
            <person name="Singh A."/>
            <person name="Wilkins M.J."/>
            <person name="Williams K.H."/>
            <person name="Banfield J.F."/>
        </authorList>
    </citation>
    <scope>NUCLEOTIDE SEQUENCE [LARGE SCALE GENOMIC DNA]</scope>
</reference>
<name>A0A0G0ASG3_9BACT</name>
<evidence type="ECO:0000313" key="10">
    <source>
        <dbReference type="Proteomes" id="UP000034176"/>
    </source>
</evidence>
<dbReference type="AlphaFoldDB" id="A0A0G0ASG3"/>
<dbReference type="Gene3D" id="3.30.420.80">
    <property type="entry name" value="Ribosomal protein S11"/>
    <property type="match status" value="1"/>
</dbReference>
<evidence type="ECO:0000256" key="1">
    <source>
        <dbReference type="ARBA" id="ARBA00006194"/>
    </source>
</evidence>
<keyword evidence="3 7" id="KW-0694">RNA-binding</keyword>
<evidence type="ECO:0000256" key="2">
    <source>
        <dbReference type="ARBA" id="ARBA00022730"/>
    </source>
</evidence>
<keyword evidence="2 7" id="KW-0699">rRNA-binding</keyword>
<dbReference type="GO" id="GO:0019843">
    <property type="term" value="F:rRNA binding"/>
    <property type="evidence" value="ECO:0007669"/>
    <property type="project" value="UniProtKB-UniRule"/>
</dbReference>
<dbReference type="InterPro" id="IPR001971">
    <property type="entry name" value="Ribosomal_uS11"/>
</dbReference>
<comment type="similarity">
    <text evidence="1 7 8">Belongs to the universal ribosomal protein uS11 family.</text>
</comment>
<dbReference type="PANTHER" id="PTHR11759">
    <property type="entry name" value="40S RIBOSOMAL PROTEIN S14/30S RIBOSOMAL PROTEIN S11"/>
    <property type="match status" value="1"/>
</dbReference>
<dbReference type="PIRSF" id="PIRSF002131">
    <property type="entry name" value="Ribosomal_S11"/>
    <property type="match status" value="1"/>
</dbReference>
<dbReference type="NCBIfam" id="NF003698">
    <property type="entry name" value="PRK05309.1"/>
    <property type="match status" value="1"/>
</dbReference>
<dbReference type="FunFam" id="3.30.420.80:FF:000010">
    <property type="entry name" value="30S ribosomal protein S11"/>
    <property type="match status" value="1"/>
</dbReference>
<evidence type="ECO:0000313" key="9">
    <source>
        <dbReference type="EMBL" id="KKP59824.1"/>
    </source>
</evidence>
<evidence type="ECO:0000256" key="6">
    <source>
        <dbReference type="ARBA" id="ARBA00035160"/>
    </source>
</evidence>
<accession>A0A0G0ASG3</accession>
<dbReference type="HAMAP" id="MF_01310">
    <property type="entry name" value="Ribosomal_uS11"/>
    <property type="match status" value="1"/>
</dbReference>
<evidence type="ECO:0000256" key="4">
    <source>
        <dbReference type="ARBA" id="ARBA00022980"/>
    </source>
</evidence>
<dbReference type="Pfam" id="PF00411">
    <property type="entry name" value="Ribosomal_S11"/>
    <property type="match status" value="1"/>
</dbReference>
<dbReference type="GO" id="GO:0003735">
    <property type="term" value="F:structural constituent of ribosome"/>
    <property type="evidence" value="ECO:0007669"/>
    <property type="project" value="InterPro"/>
</dbReference>
<evidence type="ECO:0000256" key="3">
    <source>
        <dbReference type="ARBA" id="ARBA00022884"/>
    </source>
</evidence>
<comment type="function">
    <text evidence="7">Located on the platform of the 30S subunit, it bridges several disparate RNA helices of the 16S rRNA. Forms part of the Shine-Dalgarno cleft in the 70S ribosome.</text>
</comment>
<evidence type="ECO:0000256" key="5">
    <source>
        <dbReference type="ARBA" id="ARBA00023274"/>
    </source>
</evidence>
<keyword evidence="5 7" id="KW-0687">Ribonucleoprotein</keyword>
<dbReference type="GO" id="GO:1990904">
    <property type="term" value="C:ribonucleoprotein complex"/>
    <property type="evidence" value="ECO:0007669"/>
    <property type="project" value="UniProtKB-KW"/>
</dbReference>
<comment type="subunit">
    <text evidence="7">Part of the 30S ribosomal subunit. Interacts with proteins S7 and S18. Binds to IF-3.</text>
</comment>
<sequence length="123" mass="12971">MAQTKQKKLVERGKVYVTATFNNTIVTITDSSGKTICWGSSGMVGFKGARKATPFAASTAVEAAAKKAALVGLREVEVYIKGPGAGRDAALRALKSVGLNITLIADVTPMPHNGVRAKKKRRV</sequence>
<dbReference type="PROSITE" id="PS00054">
    <property type="entry name" value="RIBOSOMAL_S11"/>
    <property type="match status" value="1"/>
</dbReference>
<dbReference type="EMBL" id="LBPN01000002">
    <property type="protein sequence ID" value="KKP59824.1"/>
    <property type="molecule type" value="Genomic_DNA"/>
</dbReference>
<dbReference type="GO" id="GO:0005840">
    <property type="term" value="C:ribosome"/>
    <property type="evidence" value="ECO:0007669"/>
    <property type="project" value="UniProtKB-KW"/>
</dbReference>
<comment type="caution">
    <text evidence="9">The sequence shown here is derived from an EMBL/GenBank/DDBJ whole genome shotgun (WGS) entry which is preliminary data.</text>
</comment>
<protein>
    <recommendedName>
        <fullName evidence="6 7">Small ribosomal subunit protein uS11</fullName>
    </recommendedName>
</protein>
<keyword evidence="4 7" id="KW-0689">Ribosomal protein</keyword>
<dbReference type="STRING" id="1618434.UR52_C0002G0052"/>
<dbReference type="GO" id="GO:0006412">
    <property type="term" value="P:translation"/>
    <property type="evidence" value="ECO:0007669"/>
    <property type="project" value="UniProtKB-UniRule"/>
</dbReference>
<evidence type="ECO:0000256" key="8">
    <source>
        <dbReference type="RuleBase" id="RU003629"/>
    </source>
</evidence>
<organism evidence="9 10">
    <name type="scientific">Candidatus Gottesmanbacteria bacterium GW2011_GWA1_34_13</name>
    <dbReference type="NCBI Taxonomy" id="1618434"/>
    <lineage>
        <taxon>Bacteria</taxon>
        <taxon>Candidatus Gottesmaniibacteriota</taxon>
    </lineage>
</organism>
<dbReference type="NCBIfam" id="TIGR03632">
    <property type="entry name" value="uS11_bact"/>
    <property type="match status" value="1"/>
</dbReference>